<dbReference type="GO" id="GO:0046872">
    <property type="term" value="F:metal ion binding"/>
    <property type="evidence" value="ECO:0007669"/>
    <property type="project" value="UniProtKB-KW"/>
</dbReference>
<evidence type="ECO:0000256" key="7">
    <source>
        <dbReference type="ARBA" id="ARBA00022723"/>
    </source>
</evidence>
<evidence type="ECO:0000256" key="9">
    <source>
        <dbReference type="ARBA" id="ARBA00022989"/>
    </source>
</evidence>
<gene>
    <name evidence="13" type="primary">AOX1</name>
    <name evidence="13" type="ORF">AK812_SmicGene4074</name>
</gene>
<dbReference type="GO" id="GO:0016020">
    <property type="term" value="C:membrane"/>
    <property type="evidence" value="ECO:0007669"/>
    <property type="project" value="UniProtKB-SubCell"/>
</dbReference>
<dbReference type="InterPro" id="IPR038659">
    <property type="entry name" value="AOX_sf"/>
</dbReference>
<dbReference type="Pfam" id="PF01786">
    <property type="entry name" value="AOX"/>
    <property type="match status" value="1"/>
</dbReference>
<keyword evidence="9" id="KW-1133">Transmembrane helix</keyword>
<comment type="similarity">
    <text evidence="3">Belongs to the alternative oxidase family.</text>
</comment>
<keyword evidence="6" id="KW-0812">Transmembrane</keyword>
<evidence type="ECO:0000256" key="10">
    <source>
        <dbReference type="ARBA" id="ARBA00023002"/>
    </source>
</evidence>
<comment type="cofactor">
    <cofactor evidence="1">
        <name>Fe cation</name>
        <dbReference type="ChEBI" id="CHEBI:24875"/>
    </cofactor>
</comment>
<evidence type="ECO:0000313" key="13">
    <source>
        <dbReference type="EMBL" id="OLQ12046.1"/>
    </source>
</evidence>
<name>A0A1Q9EX80_SYMMI</name>
<keyword evidence="11" id="KW-0408">Iron</keyword>
<evidence type="ECO:0000256" key="2">
    <source>
        <dbReference type="ARBA" id="ARBA00004370"/>
    </source>
</evidence>
<evidence type="ECO:0000256" key="4">
    <source>
        <dbReference type="ARBA" id="ARBA00022448"/>
    </source>
</evidence>
<evidence type="ECO:0000256" key="3">
    <source>
        <dbReference type="ARBA" id="ARBA00008388"/>
    </source>
</evidence>
<protein>
    <submittedName>
        <fullName evidence="13">Alternative oxidase, mitochondrial</fullName>
    </submittedName>
</protein>
<evidence type="ECO:0000256" key="6">
    <source>
        <dbReference type="ARBA" id="ARBA00022692"/>
    </source>
</evidence>
<evidence type="ECO:0000256" key="11">
    <source>
        <dbReference type="ARBA" id="ARBA00023004"/>
    </source>
</evidence>
<keyword evidence="14" id="KW-1185">Reference proteome</keyword>
<sequence>MASRAANSGLIRASNAAIVHRRQQGFTPVPVEVEAEAPWLRLSRDAPQWQLPHNVWSSESICGVRVSVMSPGTVADRAAYGLTKVVCGVLDMASGFKLRRWGNPADAWLRRLQLFEAASAVPVDWSLRALSRPRWARLLGKDRGWLRALSLQEEQVSLHQRMVAAVAERPMRSSTVLPWAFGAAQLLWPRFGKWCVDHAQDNLLRVYDELLQELDNGLLPDLSSKPAPFLARQHYALPATATVRDVIEKIHLDDRLAR</sequence>
<keyword evidence="5" id="KW-0679">Respiratory chain</keyword>
<evidence type="ECO:0000256" key="1">
    <source>
        <dbReference type="ARBA" id="ARBA00001962"/>
    </source>
</evidence>
<keyword evidence="10" id="KW-0560">Oxidoreductase</keyword>
<evidence type="ECO:0000256" key="5">
    <source>
        <dbReference type="ARBA" id="ARBA00022660"/>
    </source>
</evidence>
<keyword evidence="8" id="KW-0249">Electron transport</keyword>
<dbReference type="AlphaFoldDB" id="A0A1Q9EX80"/>
<dbReference type="InterPro" id="IPR002680">
    <property type="entry name" value="AOX"/>
</dbReference>
<reference evidence="13 14" key="1">
    <citation type="submission" date="2016-02" db="EMBL/GenBank/DDBJ databases">
        <title>Genome analysis of coral dinoflagellate symbionts highlights evolutionary adaptations to a symbiotic lifestyle.</title>
        <authorList>
            <person name="Aranda M."/>
            <person name="Li Y."/>
            <person name="Liew Y.J."/>
            <person name="Baumgarten S."/>
            <person name="Simakov O."/>
            <person name="Wilson M."/>
            <person name="Piel J."/>
            <person name="Ashoor H."/>
            <person name="Bougouffa S."/>
            <person name="Bajic V.B."/>
            <person name="Ryu T."/>
            <person name="Ravasi T."/>
            <person name="Bayer T."/>
            <person name="Micklem G."/>
            <person name="Kim H."/>
            <person name="Bhak J."/>
            <person name="Lajeunesse T.C."/>
            <person name="Voolstra C.R."/>
        </authorList>
    </citation>
    <scope>NUCLEOTIDE SEQUENCE [LARGE SCALE GENOMIC DNA]</scope>
    <source>
        <strain evidence="13 14">CCMP2467</strain>
    </source>
</reference>
<evidence type="ECO:0000256" key="8">
    <source>
        <dbReference type="ARBA" id="ARBA00022982"/>
    </source>
</evidence>
<comment type="caution">
    <text evidence="13">The sequence shown here is derived from an EMBL/GenBank/DDBJ whole genome shotgun (WGS) entry which is preliminary data.</text>
</comment>
<organism evidence="13 14">
    <name type="scientific">Symbiodinium microadriaticum</name>
    <name type="common">Dinoflagellate</name>
    <name type="synonym">Zooxanthella microadriatica</name>
    <dbReference type="NCBI Taxonomy" id="2951"/>
    <lineage>
        <taxon>Eukaryota</taxon>
        <taxon>Sar</taxon>
        <taxon>Alveolata</taxon>
        <taxon>Dinophyceae</taxon>
        <taxon>Suessiales</taxon>
        <taxon>Symbiodiniaceae</taxon>
        <taxon>Symbiodinium</taxon>
    </lineage>
</organism>
<dbReference type="Gene3D" id="1.20.1260.140">
    <property type="entry name" value="Alternative oxidase"/>
    <property type="match status" value="1"/>
</dbReference>
<evidence type="ECO:0000256" key="12">
    <source>
        <dbReference type="ARBA" id="ARBA00023136"/>
    </source>
</evidence>
<dbReference type="OrthoDB" id="16906at2759"/>
<dbReference type="EMBL" id="LSRX01000049">
    <property type="protein sequence ID" value="OLQ12046.1"/>
    <property type="molecule type" value="Genomic_DNA"/>
</dbReference>
<keyword evidence="7" id="KW-0479">Metal-binding</keyword>
<keyword evidence="12" id="KW-0472">Membrane</keyword>
<proteinExistence type="inferred from homology"/>
<evidence type="ECO:0000313" key="14">
    <source>
        <dbReference type="Proteomes" id="UP000186817"/>
    </source>
</evidence>
<dbReference type="GO" id="GO:0009916">
    <property type="term" value="F:alternative oxidase activity"/>
    <property type="evidence" value="ECO:0007669"/>
    <property type="project" value="InterPro"/>
</dbReference>
<keyword evidence="4" id="KW-0813">Transport</keyword>
<comment type="subcellular location">
    <subcellularLocation>
        <location evidence="2">Membrane</location>
    </subcellularLocation>
</comment>
<dbReference type="Proteomes" id="UP000186817">
    <property type="component" value="Unassembled WGS sequence"/>
</dbReference>
<dbReference type="OMA" id="FMERSAM"/>
<accession>A0A1Q9EX80</accession>